<evidence type="ECO:0000256" key="1">
    <source>
        <dbReference type="ARBA" id="ARBA00022630"/>
    </source>
</evidence>
<reference evidence="8" key="1">
    <citation type="submission" date="2020-01" db="EMBL/GenBank/DDBJ databases">
        <authorList>
            <person name="Rat A."/>
        </authorList>
    </citation>
    <scope>NUCLEOTIDE SEQUENCE</scope>
    <source>
        <strain evidence="8">LMG 28251</strain>
    </source>
</reference>
<evidence type="ECO:0000313" key="9">
    <source>
        <dbReference type="Proteomes" id="UP001196068"/>
    </source>
</evidence>
<dbReference type="InterPro" id="IPR011251">
    <property type="entry name" value="Luciferase-like_dom"/>
</dbReference>
<dbReference type="Gene3D" id="3.20.20.30">
    <property type="entry name" value="Luciferase-like domain"/>
    <property type="match status" value="1"/>
</dbReference>
<feature type="domain" description="Luciferase-like" evidence="7">
    <location>
        <begin position="14"/>
        <end position="325"/>
    </location>
</feature>
<evidence type="ECO:0000256" key="5">
    <source>
        <dbReference type="ARBA" id="ARBA00033748"/>
    </source>
</evidence>
<dbReference type="InterPro" id="IPR016215">
    <property type="entry name" value="NTA_MOA"/>
</dbReference>
<organism evidence="8 9">
    <name type="scientific">Plastoroseomonas arctica</name>
    <dbReference type="NCBI Taxonomy" id="1509237"/>
    <lineage>
        <taxon>Bacteria</taxon>
        <taxon>Pseudomonadati</taxon>
        <taxon>Pseudomonadota</taxon>
        <taxon>Alphaproteobacteria</taxon>
        <taxon>Acetobacterales</taxon>
        <taxon>Acetobacteraceae</taxon>
        <taxon>Plastoroseomonas</taxon>
    </lineage>
</organism>
<dbReference type="GO" id="GO:0004497">
    <property type="term" value="F:monooxygenase activity"/>
    <property type="evidence" value="ECO:0007669"/>
    <property type="project" value="UniProtKB-KW"/>
</dbReference>
<gene>
    <name evidence="8" type="ORF">GXW79_05700</name>
</gene>
<dbReference type="SUPFAM" id="SSF51679">
    <property type="entry name" value="Bacterial luciferase-like"/>
    <property type="match status" value="1"/>
</dbReference>
<feature type="binding site" evidence="6">
    <location>
        <position position="153"/>
    </location>
    <ligand>
        <name>FMN</name>
        <dbReference type="ChEBI" id="CHEBI:58210"/>
    </ligand>
</feature>
<dbReference type="InterPro" id="IPR036661">
    <property type="entry name" value="Luciferase-like_sf"/>
</dbReference>
<keyword evidence="9" id="KW-1185">Reference proteome</keyword>
<keyword evidence="2 6" id="KW-0288">FMN</keyword>
<reference evidence="8" key="2">
    <citation type="journal article" date="2021" name="Syst. Appl. Microbiol.">
        <title>Roseomonas hellenica sp. nov., isolated from roots of wild-growing Alkanna tinctoria.</title>
        <authorList>
            <person name="Rat A."/>
            <person name="Naranjo H.D."/>
            <person name="Lebbe L."/>
            <person name="Cnockaert M."/>
            <person name="Krigas N."/>
            <person name="Grigoriadou K."/>
            <person name="Maloupa E."/>
            <person name="Willems A."/>
        </authorList>
    </citation>
    <scope>NUCLEOTIDE SEQUENCE</scope>
    <source>
        <strain evidence="8">LMG 28251</strain>
    </source>
</reference>
<evidence type="ECO:0000256" key="6">
    <source>
        <dbReference type="PIRSR" id="PIRSR000337-1"/>
    </source>
</evidence>
<dbReference type="Pfam" id="PF00296">
    <property type="entry name" value="Bac_luciferase"/>
    <property type="match status" value="1"/>
</dbReference>
<keyword evidence="3" id="KW-0560">Oxidoreductase</keyword>
<comment type="similarity">
    <text evidence="5">Belongs to the NtaA/SnaA/DszA monooxygenase family.</text>
</comment>
<evidence type="ECO:0000256" key="2">
    <source>
        <dbReference type="ARBA" id="ARBA00022643"/>
    </source>
</evidence>
<dbReference type="PANTHER" id="PTHR30011:SF16">
    <property type="entry name" value="C2H2 FINGER DOMAIN TRANSCRIPTION FACTOR (EUROFUNG)-RELATED"/>
    <property type="match status" value="1"/>
</dbReference>
<sequence length="450" mass="50041">MISLFAIPNMVGAHLGAWRHPEAFDRPVMNLDYNIETARLAERGKFDGLFLADGNAVRDMDRPALFAANSPVARPGVFDPVILLTMLAAATSRIGVVSTATTSFDQPYFIARRFASLDHASKGRAGWNMVTNSYAGDALNFNHSDPLSREERYDRAQEFVEVVKALWDSWAEDAFIQDKASGQFLDPTRVREINHAGRHFQVKGPLNVPPTPQGHPVVFMAGQSERGKELAALHADAMFGAGDSRESMQADYADIKARMAKYGRHPDELKFIPGVSIFVGRSSAEADDLYDELNALISPDLGVHYLSKILHYDLSGHPLDGPLPADIPETVVGGSSTRTFTIQMARRKALTIRQTYEQVVPAFGSPVIKGNPVEVADQMEDWYRSKVCDGFMVSIPLMPRGLHDFVDLVVPELQRRGVFRKEYEGTTLREHMGLARPRSRHFDKRDMAAE</sequence>
<dbReference type="AlphaFoldDB" id="A0AAF1KJ25"/>
<evidence type="ECO:0000256" key="3">
    <source>
        <dbReference type="ARBA" id="ARBA00023002"/>
    </source>
</evidence>
<feature type="binding site" evidence="6">
    <location>
        <position position="99"/>
    </location>
    <ligand>
        <name>FMN</name>
        <dbReference type="ChEBI" id="CHEBI:58210"/>
    </ligand>
</feature>
<dbReference type="PIRSF" id="PIRSF000337">
    <property type="entry name" value="NTA_MOA"/>
    <property type="match status" value="1"/>
</dbReference>
<dbReference type="RefSeq" id="WP_211873387.1">
    <property type="nucleotide sequence ID" value="NZ_JAAEDH010000004.1"/>
</dbReference>
<dbReference type="EMBL" id="JAAEDH010000004">
    <property type="protein sequence ID" value="MBR0654570.1"/>
    <property type="molecule type" value="Genomic_DNA"/>
</dbReference>
<dbReference type="Proteomes" id="UP001196068">
    <property type="component" value="Unassembled WGS sequence"/>
</dbReference>
<protein>
    <submittedName>
        <fullName evidence="8">LLM class flavin-dependent oxidoreductase</fullName>
    </submittedName>
</protein>
<evidence type="ECO:0000313" key="8">
    <source>
        <dbReference type="EMBL" id="MBR0654570.1"/>
    </source>
</evidence>
<evidence type="ECO:0000256" key="4">
    <source>
        <dbReference type="ARBA" id="ARBA00023033"/>
    </source>
</evidence>
<dbReference type="PANTHER" id="PTHR30011">
    <property type="entry name" value="ALKANESULFONATE MONOOXYGENASE-RELATED"/>
    <property type="match status" value="1"/>
</dbReference>
<feature type="binding site" evidence="6">
    <location>
        <position position="224"/>
    </location>
    <ligand>
        <name>FMN</name>
        <dbReference type="ChEBI" id="CHEBI:58210"/>
    </ligand>
</feature>
<keyword evidence="4" id="KW-0503">Monooxygenase</keyword>
<dbReference type="GO" id="GO:0016705">
    <property type="term" value="F:oxidoreductase activity, acting on paired donors, with incorporation or reduction of molecular oxygen"/>
    <property type="evidence" value="ECO:0007669"/>
    <property type="project" value="InterPro"/>
</dbReference>
<evidence type="ECO:0000259" key="7">
    <source>
        <dbReference type="Pfam" id="PF00296"/>
    </source>
</evidence>
<accession>A0AAF1KJ25</accession>
<comment type="caution">
    <text evidence="8">The sequence shown here is derived from an EMBL/GenBank/DDBJ whole genome shotgun (WGS) entry which is preliminary data.</text>
</comment>
<dbReference type="InterPro" id="IPR051260">
    <property type="entry name" value="Diverse_substr_monoxygenases"/>
</dbReference>
<dbReference type="NCBIfam" id="TIGR03860">
    <property type="entry name" value="FMN_nitrolo"/>
    <property type="match status" value="1"/>
</dbReference>
<proteinExistence type="inferred from homology"/>
<keyword evidence="1 6" id="KW-0285">Flavoprotein</keyword>
<dbReference type="CDD" id="cd01095">
    <property type="entry name" value="Nitrilotriacetate_monoxgenase"/>
    <property type="match status" value="1"/>
</dbReference>
<feature type="binding site" evidence="6">
    <location>
        <position position="53"/>
    </location>
    <ligand>
        <name>FMN</name>
        <dbReference type="ChEBI" id="CHEBI:58210"/>
    </ligand>
</feature>
<name>A0AAF1KJ25_9PROT</name>